<dbReference type="InterPro" id="IPR035979">
    <property type="entry name" value="RBD_domain_sf"/>
</dbReference>
<feature type="domain" description="RRM" evidence="3">
    <location>
        <begin position="35"/>
        <end position="112"/>
    </location>
</feature>
<evidence type="ECO:0000259" key="3">
    <source>
        <dbReference type="PROSITE" id="PS50102"/>
    </source>
</evidence>
<evidence type="ECO:0000313" key="5">
    <source>
        <dbReference type="Proteomes" id="UP001151760"/>
    </source>
</evidence>
<feature type="region of interest" description="Disordered" evidence="2">
    <location>
        <begin position="117"/>
        <end position="143"/>
    </location>
</feature>
<gene>
    <name evidence="4" type="ORF">Tco_0748345</name>
</gene>
<dbReference type="InterPro" id="IPR000504">
    <property type="entry name" value="RRM_dom"/>
</dbReference>
<sequence length="431" mass="48171">MVLFLSSWLVSEKKNKQQSKPIDNPFVKDVEKIATSFSVTNFPESLDANSLWKEFHPFGRIVDAFIANKPLKLGKRFGFVRFMGVCNGEEFVKTLSNIWIGSYHVFVSIAKFQRQANTDSNPNKNGGPDPRPHVAPLRPNSSKNGPPLFPSTHSYASVANGEAVPKGFSNNGVLERNKSIQLIDQDLIKVEDTSTVLLVKVKVIDSISNLYVICRNEGFVDLKLHYIGGLWVWFQFENEKSEAFKSNDSLKSFWAAIKTVSPLFIVDERLIWIEITGLPLCAWGSNALKKVTSLFGKFKFFDTETEDAMSMGRVCIATKVPSRISETVSVIIHDKFGEQKSGNSNGEENSNEDIDDYIDQIVEENVKSNSIKNATQENKEEVCHEPDSTEVKESTKEDEVNADNSDNSIPPGFESLFRGGKDGPHSSSRSR</sequence>
<dbReference type="Gene3D" id="3.30.70.330">
    <property type="match status" value="1"/>
</dbReference>
<reference evidence="4" key="1">
    <citation type="journal article" date="2022" name="Int. J. Mol. Sci.">
        <title>Draft Genome of Tanacetum Coccineum: Genomic Comparison of Closely Related Tanacetum-Family Plants.</title>
        <authorList>
            <person name="Yamashiro T."/>
            <person name="Shiraishi A."/>
            <person name="Nakayama K."/>
            <person name="Satake H."/>
        </authorList>
    </citation>
    <scope>NUCLEOTIDE SEQUENCE</scope>
</reference>
<proteinExistence type="predicted"/>
<evidence type="ECO:0000256" key="1">
    <source>
        <dbReference type="PROSITE-ProRule" id="PRU00176"/>
    </source>
</evidence>
<dbReference type="SUPFAM" id="SSF54928">
    <property type="entry name" value="RNA-binding domain, RBD"/>
    <property type="match status" value="1"/>
</dbReference>
<accession>A0ABQ4YVE2</accession>
<protein>
    <submittedName>
        <fullName evidence="4">RNA-directed DNA polymerase, eukaryota, reverse transcriptase zinc-binding domain protein</fullName>
    </submittedName>
</protein>
<feature type="compositionally biased region" description="Basic and acidic residues" evidence="2">
    <location>
        <begin position="377"/>
        <end position="399"/>
    </location>
</feature>
<dbReference type="Proteomes" id="UP001151760">
    <property type="component" value="Unassembled WGS sequence"/>
</dbReference>
<dbReference type="CDD" id="cd00590">
    <property type="entry name" value="RRM_SF"/>
    <property type="match status" value="1"/>
</dbReference>
<feature type="non-terminal residue" evidence="4">
    <location>
        <position position="431"/>
    </location>
</feature>
<organism evidence="4 5">
    <name type="scientific">Tanacetum coccineum</name>
    <dbReference type="NCBI Taxonomy" id="301880"/>
    <lineage>
        <taxon>Eukaryota</taxon>
        <taxon>Viridiplantae</taxon>
        <taxon>Streptophyta</taxon>
        <taxon>Embryophyta</taxon>
        <taxon>Tracheophyta</taxon>
        <taxon>Spermatophyta</taxon>
        <taxon>Magnoliopsida</taxon>
        <taxon>eudicotyledons</taxon>
        <taxon>Gunneridae</taxon>
        <taxon>Pentapetalae</taxon>
        <taxon>asterids</taxon>
        <taxon>campanulids</taxon>
        <taxon>Asterales</taxon>
        <taxon>Asteraceae</taxon>
        <taxon>Asteroideae</taxon>
        <taxon>Anthemideae</taxon>
        <taxon>Anthemidinae</taxon>
        <taxon>Tanacetum</taxon>
    </lineage>
</organism>
<dbReference type="SMART" id="SM00360">
    <property type="entry name" value="RRM"/>
    <property type="match status" value="1"/>
</dbReference>
<evidence type="ECO:0000256" key="2">
    <source>
        <dbReference type="SAM" id="MobiDB-lite"/>
    </source>
</evidence>
<dbReference type="InterPro" id="IPR012677">
    <property type="entry name" value="Nucleotide-bd_a/b_plait_sf"/>
</dbReference>
<name>A0ABQ4YVE2_9ASTR</name>
<dbReference type="PROSITE" id="PS50102">
    <property type="entry name" value="RRM"/>
    <property type="match status" value="1"/>
</dbReference>
<keyword evidence="4" id="KW-0548">Nucleotidyltransferase</keyword>
<keyword evidence="1" id="KW-0694">RNA-binding</keyword>
<keyword evidence="4" id="KW-0808">Transferase</keyword>
<dbReference type="GO" id="GO:0003964">
    <property type="term" value="F:RNA-directed DNA polymerase activity"/>
    <property type="evidence" value="ECO:0007669"/>
    <property type="project" value="UniProtKB-KW"/>
</dbReference>
<dbReference type="EMBL" id="BQNB010010776">
    <property type="protein sequence ID" value="GJS81804.1"/>
    <property type="molecule type" value="Genomic_DNA"/>
</dbReference>
<keyword evidence="5" id="KW-1185">Reference proteome</keyword>
<reference evidence="4" key="2">
    <citation type="submission" date="2022-01" db="EMBL/GenBank/DDBJ databases">
        <authorList>
            <person name="Yamashiro T."/>
            <person name="Shiraishi A."/>
            <person name="Satake H."/>
            <person name="Nakayama K."/>
        </authorList>
    </citation>
    <scope>NUCLEOTIDE SEQUENCE</scope>
</reference>
<dbReference type="Pfam" id="PF00076">
    <property type="entry name" value="RRM_1"/>
    <property type="match status" value="1"/>
</dbReference>
<evidence type="ECO:0000313" key="4">
    <source>
        <dbReference type="EMBL" id="GJS81804.1"/>
    </source>
</evidence>
<keyword evidence="4" id="KW-0695">RNA-directed DNA polymerase</keyword>
<feature type="region of interest" description="Disordered" evidence="2">
    <location>
        <begin position="369"/>
        <end position="431"/>
    </location>
</feature>
<comment type="caution">
    <text evidence="4">The sequence shown here is derived from an EMBL/GenBank/DDBJ whole genome shotgun (WGS) entry which is preliminary data.</text>
</comment>